<dbReference type="GO" id="GO:0006270">
    <property type="term" value="P:DNA replication initiation"/>
    <property type="evidence" value="ECO:0007669"/>
    <property type="project" value="InterPro"/>
</dbReference>
<dbReference type="EMBL" id="JAVLAO010000005">
    <property type="protein sequence ID" value="MDT7040601.1"/>
    <property type="molecule type" value="Genomic_DNA"/>
</dbReference>
<dbReference type="AlphaFoldDB" id="A0AAW8WKU8"/>
<dbReference type="EMBL" id="JAVLAO010000005">
    <property type="protein sequence ID" value="MDT7040612.1"/>
    <property type="molecule type" value="Genomic_DNA"/>
</dbReference>
<dbReference type="Proteomes" id="UP001263852">
    <property type="component" value="Unassembled WGS sequence"/>
</dbReference>
<accession>A0AAW8WKU8</accession>
<evidence type="ECO:0000256" key="1">
    <source>
        <dbReference type="ARBA" id="ARBA00038283"/>
    </source>
</evidence>
<evidence type="ECO:0000313" key="4">
    <source>
        <dbReference type="EMBL" id="MDT7040612.1"/>
    </source>
</evidence>
<comment type="similarity">
    <text evidence="1">Belongs to the initiator RepB protein family.</text>
</comment>
<evidence type="ECO:0000259" key="2">
    <source>
        <dbReference type="Pfam" id="PF01051"/>
    </source>
</evidence>
<name>A0AAW8WKU8_LACPE</name>
<dbReference type="RefSeq" id="WP_216749095.1">
    <property type="nucleotide sequence ID" value="NZ_JAGWDT010000044.1"/>
</dbReference>
<proteinExistence type="inferred from homology"/>
<dbReference type="Pfam" id="PF01051">
    <property type="entry name" value="Rep3_N"/>
    <property type="match status" value="1"/>
</dbReference>
<evidence type="ECO:0000313" key="5">
    <source>
        <dbReference type="Proteomes" id="UP001263852"/>
    </source>
</evidence>
<organism evidence="3 5">
    <name type="scientific">Lactiplantibacillus pentosus</name>
    <name type="common">Lactobacillus pentosus</name>
    <dbReference type="NCBI Taxonomy" id="1589"/>
    <lineage>
        <taxon>Bacteria</taxon>
        <taxon>Bacillati</taxon>
        <taxon>Bacillota</taxon>
        <taxon>Bacilli</taxon>
        <taxon>Lactobacillales</taxon>
        <taxon>Lactobacillaceae</taxon>
        <taxon>Lactiplantibacillus</taxon>
    </lineage>
</organism>
<sequence>MPGKIINKKADLAFKELLSRQDYLVVQANDLARAFGNLSSFQHKVLDYCFSFVTRDSIASDEYVANALDIIHQLGLNASGQNYKRVAKAFKALNENTALYFKIKREDGKTGILMTQLFSRISFFQDGQIRFKFSEDAAPYVYDLREHYYSFKLSELSHIKSKYSLILMKLWQSHKMDKQQTSVTISGSLDDWESWFLGQDKTWPAGRFVRDALSPAMNELSEKLNFWFTLTKQKRGRSIVGYELTIHSATNRKAINYQR</sequence>
<dbReference type="GO" id="GO:0003887">
    <property type="term" value="F:DNA-directed DNA polymerase activity"/>
    <property type="evidence" value="ECO:0007669"/>
    <property type="project" value="InterPro"/>
</dbReference>
<evidence type="ECO:0000313" key="3">
    <source>
        <dbReference type="EMBL" id="MDT7040601.1"/>
    </source>
</evidence>
<dbReference type="Pfam" id="PF21205">
    <property type="entry name" value="Rep3_C"/>
    <property type="match status" value="1"/>
</dbReference>
<dbReference type="InterPro" id="IPR000525">
    <property type="entry name" value="Initiator_Rep_WH1"/>
</dbReference>
<gene>
    <name evidence="3" type="ORF">RI555_16975</name>
    <name evidence="4" type="ORF">RI555_17030</name>
</gene>
<feature type="domain" description="Initiator Rep protein WH1" evidence="2">
    <location>
        <begin position="25"/>
        <end position="171"/>
    </location>
</feature>
<reference evidence="3" key="1">
    <citation type="submission" date="2023-08" db="EMBL/GenBank/DDBJ databases">
        <authorList>
            <person name="Page C.A."/>
            <person name="Perez-Diaz I.M."/>
        </authorList>
    </citation>
    <scope>NUCLEOTIDE SEQUENCE</scope>
    <source>
        <strain evidence="3">1.8.9</strain>
    </source>
</reference>
<comment type="caution">
    <text evidence="3">The sequence shown here is derived from an EMBL/GenBank/DDBJ whole genome shotgun (WGS) entry which is preliminary data.</text>
</comment>
<protein>
    <submittedName>
        <fullName evidence="3">Replication initiation protein</fullName>
    </submittedName>
</protein>